<keyword evidence="1" id="KW-0732">Signal</keyword>
<proteinExistence type="predicted"/>
<dbReference type="InterPro" id="IPR024618">
    <property type="entry name" value="DUF3857"/>
</dbReference>
<dbReference type="RefSeq" id="WP_377130588.1">
    <property type="nucleotide sequence ID" value="NZ_JBHSYQ010000003.1"/>
</dbReference>
<organism evidence="4 5">
    <name type="scientific">Rufibacter roseus</name>
    <dbReference type="NCBI Taxonomy" id="1567108"/>
    <lineage>
        <taxon>Bacteria</taxon>
        <taxon>Pseudomonadati</taxon>
        <taxon>Bacteroidota</taxon>
        <taxon>Cytophagia</taxon>
        <taxon>Cytophagales</taxon>
        <taxon>Hymenobacteraceae</taxon>
        <taxon>Rufibacter</taxon>
    </lineage>
</organism>
<dbReference type="Proteomes" id="UP001596405">
    <property type="component" value="Unassembled WGS sequence"/>
</dbReference>
<evidence type="ECO:0000259" key="2">
    <source>
        <dbReference type="Pfam" id="PF01841"/>
    </source>
</evidence>
<gene>
    <name evidence="4" type="ORF">ACFQHR_03550</name>
</gene>
<dbReference type="Pfam" id="PF01841">
    <property type="entry name" value="Transglut_core"/>
    <property type="match status" value="1"/>
</dbReference>
<feature type="signal peptide" evidence="1">
    <location>
        <begin position="1"/>
        <end position="17"/>
    </location>
</feature>
<dbReference type="EMBL" id="JBHSYQ010000003">
    <property type="protein sequence ID" value="MFC6996682.1"/>
    <property type="molecule type" value="Genomic_DNA"/>
</dbReference>
<evidence type="ECO:0000313" key="5">
    <source>
        <dbReference type="Proteomes" id="UP001596405"/>
    </source>
</evidence>
<accession>A0ABW2DFP1</accession>
<evidence type="ECO:0000313" key="4">
    <source>
        <dbReference type="EMBL" id="MFC6996682.1"/>
    </source>
</evidence>
<feature type="chain" id="PRO_5047029550" evidence="1">
    <location>
        <begin position="18"/>
        <end position="668"/>
    </location>
</feature>
<evidence type="ECO:0000259" key="3">
    <source>
        <dbReference type="Pfam" id="PF12969"/>
    </source>
</evidence>
<evidence type="ECO:0000256" key="1">
    <source>
        <dbReference type="SAM" id="SignalP"/>
    </source>
</evidence>
<dbReference type="Gene3D" id="3.10.620.30">
    <property type="match status" value="1"/>
</dbReference>
<dbReference type="Pfam" id="PF12969">
    <property type="entry name" value="DUF3857"/>
    <property type="match status" value="1"/>
</dbReference>
<dbReference type="Gene3D" id="2.60.40.3140">
    <property type="match status" value="1"/>
</dbReference>
<name>A0ABW2DFP1_9BACT</name>
<feature type="domain" description="Transglutaminase-like" evidence="2">
    <location>
        <begin position="313"/>
        <end position="414"/>
    </location>
</feature>
<protein>
    <submittedName>
        <fullName evidence="4">DUF3857 domain-containing protein</fullName>
    </submittedName>
</protein>
<dbReference type="InterPro" id="IPR002931">
    <property type="entry name" value="Transglutaminase-like"/>
</dbReference>
<comment type="caution">
    <text evidence="4">The sequence shown here is derived from an EMBL/GenBank/DDBJ whole genome shotgun (WGS) entry which is preliminary data.</text>
</comment>
<dbReference type="Gene3D" id="2.60.120.1130">
    <property type="match status" value="1"/>
</dbReference>
<sequence length="668" mass="76779">MKNWVALVLLLAGMPIAGWCGQDPLKLGQVTIDELKMKVYEKDSTAAAVVLYDYGESAFEFTKGTQVVFKRTTRIKILKKNGLDQADIFIPFYQKDFQNREEVKDVKGFTYNLENGKVVKVKLDEKSIFEEKQDANWHQKKLTMPNAKVGSVIEISYTIKSDFIENLREWEFQNTIPVMWSEYRVEMVPFFEYTHLLSGFNSFHIKDAQVLHQTKGITYEEKVGYQTVQQRSSMSMQILQYRFVMKDLPAFTEEPYLTSIDDYKSKMEFMLTKIQYPNQEPRYMASNWDGFAKELLKEENFGGQLVSSNFTKKIAEELNVASADSLAKVKKVLAYVQKQMSWDGKNRVYSENIKKAHDSRKGSSADINLLLTALLREVGIEASPMLISTRQHGKPVTEMPMLSKFNYVVAHVKIGKNTYLLDATEPDVPFGMLPFRCLNGKGWVAELPSGRWVPIKNSERNVQMVSADLQIMPTGEVVGTMEETFQGISALRARSYIRTKGQEEFIKNFSDKGQEWVRQEVKIQNMEKLQEPLKTQYKLTKAGDLQPVQLLYVTPMLNHAETENPFKIAERLYPIDFATPSDEVYVFTFTIPEGYEVEELPQGKNLSLPNNTARFIYAAQIVNGKLQVMSRLNINKEVFGPEEYANLRELYNQLVAKHAEKIVLRKKS</sequence>
<reference evidence="5" key="1">
    <citation type="journal article" date="2019" name="Int. J. Syst. Evol. Microbiol.">
        <title>The Global Catalogue of Microorganisms (GCM) 10K type strain sequencing project: providing services to taxonomists for standard genome sequencing and annotation.</title>
        <authorList>
            <consortium name="The Broad Institute Genomics Platform"/>
            <consortium name="The Broad Institute Genome Sequencing Center for Infectious Disease"/>
            <person name="Wu L."/>
            <person name="Ma J."/>
        </authorList>
    </citation>
    <scope>NUCLEOTIDE SEQUENCE [LARGE SCALE GENOMIC DNA]</scope>
    <source>
        <strain evidence="5">CGMCC 4.7393</strain>
    </source>
</reference>
<feature type="domain" description="DUF3857" evidence="3">
    <location>
        <begin position="67"/>
        <end position="189"/>
    </location>
</feature>
<keyword evidence="5" id="KW-1185">Reference proteome</keyword>